<feature type="domain" description="PglD N-terminal" evidence="1">
    <location>
        <begin position="11"/>
        <end position="82"/>
    </location>
</feature>
<dbReference type="InterPro" id="IPR050179">
    <property type="entry name" value="Trans_hexapeptide_repeat"/>
</dbReference>
<proteinExistence type="predicted"/>
<dbReference type="InterPro" id="IPR001451">
    <property type="entry name" value="Hexapep"/>
</dbReference>
<name>A0ABS4UDC2_9ACTN</name>
<dbReference type="RefSeq" id="WP_209692791.1">
    <property type="nucleotide sequence ID" value="NZ_BAAAVU010000029.1"/>
</dbReference>
<dbReference type="PANTHER" id="PTHR43300">
    <property type="entry name" value="ACETYLTRANSFERASE"/>
    <property type="match status" value="1"/>
</dbReference>
<reference evidence="2 3" key="1">
    <citation type="submission" date="2021-03" db="EMBL/GenBank/DDBJ databases">
        <title>Sequencing the genomes of 1000 actinobacteria strains.</title>
        <authorList>
            <person name="Klenk H.-P."/>
        </authorList>
    </citation>
    <scope>NUCLEOTIDE SEQUENCE [LARGE SCALE GENOMIC DNA]</scope>
    <source>
        <strain evidence="2 3">DSM 18824</strain>
    </source>
</reference>
<dbReference type="Pfam" id="PF00132">
    <property type="entry name" value="Hexapep"/>
    <property type="match status" value="1"/>
</dbReference>
<evidence type="ECO:0000259" key="1">
    <source>
        <dbReference type="Pfam" id="PF17836"/>
    </source>
</evidence>
<dbReference type="EMBL" id="JAGINT010000001">
    <property type="protein sequence ID" value="MBP2349651.1"/>
    <property type="molecule type" value="Genomic_DNA"/>
</dbReference>
<dbReference type="InterPro" id="IPR020019">
    <property type="entry name" value="AcTrfase_PglD-like"/>
</dbReference>
<protein>
    <submittedName>
        <fullName evidence="2">Sugar O-acyltransferase (Sialic acid O-acetyltransferase NeuD family)</fullName>
    </submittedName>
</protein>
<dbReference type="InterPro" id="IPR011004">
    <property type="entry name" value="Trimer_LpxA-like_sf"/>
</dbReference>
<evidence type="ECO:0000313" key="3">
    <source>
        <dbReference type="Proteomes" id="UP000755585"/>
    </source>
</evidence>
<dbReference type="Gene3D" id="2.160.10.10">
    <property type="entry name" value="Hexapeptide repeat proteins"/>
    <property type="match status" value="1"/>
</dbReference>
<dbReference type="PANTHER" id="PTHR43300:SF7">
    <property type="entry name" value="UDP-N-ACETYLBACILLOSAMINE N-ACETYLTRANSFERASE"/>
    <property type="match status" value="1"/>
</dbReference>
<sequence length="214" mass="21923">MAVQDVDTQPLLVVGAGAVARQVRSLVADLTGTPFRIVGYLDTGVPTGSMVCVPLLGGDEVLAGADTAYVIAIGNPQVRRRIDISAEAWRRHPVSLVHPSSTLDHGVVLGAGTILLPGVRIQADAHLGRHVLVNANAVVGHDCVVHNHCVLSPMAMLSGGVVVEGGAFIGAGATVLPERVIGFGATVGAGAVVTEDVPPLTRVAGVPAKRTLRR</sequence>
<dbReference type="Gene3D" id="3.40.50.20">
    <property type="match status" value="1"/>
</dbReference>
<accession>A0ABS4UDC2</accession>
<gene>
    <name evidence="2" type="ORF">JOF29_000734</name>
</gene>
<organism evidence="2 3">
    <name type="scientific">Kribbella aluminosa</name>
    <dbReference type="NCBI Taxonomy" id="416017"/>
    <lineage>
        <taxon>Bacteria</taxon>
        <taxon>Bacillati</taxon>
        <taxon>Actinomycetota</taxon>
        <taxon>Actinomycetes</taxon>
        <taxon>Propionibacteriales</taxon>
        <taxon>Kribbellaceae</taxon>
        <taxon>Kribbella</taxon>
    </lineage>
</organism>
<dbReference type="NCBIfam" id="TIGR03570">
    <property type="entry name" value="NeuD_NnaD"/>
    <property type="match status" value="1"/>
</dbReference>
<dbReference type="CDD" id="cd03360">
    <property type="entry name" value="LbH_AT_putative"/>
    <property type="match status" value="1"/>
</dbReference>
<dbReference type="Proteomes" id="UP000755585">
    <property type="component" value="Unassembled WGS sequence"/>
</dbReference>
<evidence type="ECO:0000313" key="2">
    <source>
        <dbReference type="EMBL" id="MBP2349651.1"/>
    </source>
</evidence>
<dbReference type="Pfam" id="PF17836">
    <property type="entry name" value="PglD_N"/>
    <property type="match status" value="1"/>
</dbReference>
<comment type="caution">
    <text evidence="2">The sequence shown here is derived from an EMBL/GenBank/DDBJ whole genome shotgun (WGS) entry which is preliminary data.</text>
</comment>
<dbReference type="SUPFAM" id="SSF51161">
    <property type="entry name" value="Trimeric LpxA-like enzymes"/>
    <property type="match status" value="1"/>
</dbReference>
<dbReference type="InterPro" id="IPR041561">
    <property type="entry name" value="PglD_N"/>
</dbReference>
<keyword evidence="3" id="KW-1185">Reference proteome</keyword>